<proteinExistence type="predicted"/>
<accession>A0A5C6VB53</accession>
<name>A0A5C6VB53_9FLAO</name>
<gene>
    <name evidence="2" type="ORF">FRX97_03250</name>
</gene>
<keyword evidence="3" id="KW-1185">Reference proteome</keyword>
<dbReference type="Proteomes" id="UP000321168">
    <property type="component" value="Unassembled WGS sequence"/>
</dbReference>
<dbReference type="Pfam" id="PF12146">
    <property type="entry name" value="Hydrolase_4"/>
    <property type="match status" value="1"/>
</dbReference>
<evidence type="ECO:0000259" key="1">
    <source>
        <dbReference type="Pfam" id="PF12146"/>
    </source>
</evidence>
<sequence length="282" mass="31586">MPMKGINYIDIGPYKVAFEVKETANAKACILMVHGMGEHCWRYNHVVDYFVEQDLNVIRFDLPGHGLSSGKRGHIKSYDEVLDCVDYFLGLLNDYNVPSFLFGHSMGGNIVLGELMYRKPKLVGAIVASPWVALTFKMGFFKSLMATIASKLIPAATKKNALAPEILSKDIEVVNQYQSDSLVHDAVSPRLFVEMSRVATMVQLRASRIRTHTLLYHGSGDQLTAPWATKAVADAMPNSKFILYDSGYHEMHNEPNKKEVLENIGQFINERLATLVPQFQTS</sequence>
<dbReference type="PANTHER" id="PTHR11614">
    <property type="entry name" value="PHOSPHOLIPASE-RELATED"/>
    <property type="match status" value="1"/>
</dbReference>
<comment type="caution">
    <text evidence="2">The sequence shown here is derived from an EMBL/GenBank/DDBJ whole genome shotgun (WGS) entry which is preliminary data.</text>
</comment>
<evidence type="ECO:0000313" key="3">
    <source>
        <dbReference type="Proteomes" id="UP000321168"/>
    </source>
</evidence>
<dbReference type="EMBL" id="VORB01000002">
    <property type="protein sequence ID" value="TXC82124.1"/>
    <property type="molecule type" value="Genomic_DNA"/>
</dbReference>
<dbReference type="InterPro" id="IPR029058">
    <property type="entry name" value="AB_hydrolase_fold"/>
</dbReference>
<dbReference type="Gene3D" id="3.40.50.1820">
    <property type="entry name" value="alpha/beta hydrolase"/>
    <property type="match status" value="1"/>
</dbReference>
<organism evidence="2 3">
    <name type="scientific">Luteibaculum oceani</name>
    <dbReference type="NCBI Taxonomy" id="1294296"/>
    <lineage>
        <taxon>Bacteria</taxon>
        <taxon>Pseudomonadati</taxon>
        <taxon>Bacteroidota</taxon>
        <taxon>Flavobacteriia</taxon>
        <taxon>Flavobacteriales</taxon>
        <taxon>Luteibaculaceae</taxon>
        <taxon>Luteibaculum</taxon>
    </lineage>
</organism>
<dbReference type="InterPro" id="IPR000073">
    <property type="entry name" value="AB_hydrolase_1"/>
</dbReference>
<feature type="domain" description="Serine aminopeptidase S33" evidence="1">
    <location>
        <begin position="25"/>
        <end position="256"/>
    </location>
</feature>
<dbReference type="PRINTS" id="PR00111">
    <property type="entry name" value="ABHYDROLASE"/>
</dbReference>
<evidence type="ECO:0000313" key="2">
    <source>
        <dbReference type="EMBL" id="TXC82124.1"/>
    </source>
</evidence>
<reference evidence="2 3" key="1">
    <citation type="submission" date="2019-08" db="EMBL/GenBank/DDBJ databases">
        <title>Genome of Luteibaculum oceani JCM 18817.</title>
        <authorList>
            <person name="Bowman J.P."/>
        </authorList>
    </citation>
    <scope>NUCLEOTIDE SEQUENCE [LARGE SCALE GENOMIC DNA]</scope>
    <source>
        <strain evidence="2 3">JCM 18817</strain>
    </source>
</reference>
<dbReference type="AlphaFoldDB" id="A0A5C6VB53"/>
<dbReference type="SUPFAM" id="SSF53474">
    <property type="entry name" value="alpha/beta-Hydrolases"/>
    <property type="match status" value="1"/>
</dbReference>
<dbReference type="OrthoDB" id="9780932at2"/>
<protein>
    <submittedName>
        <fullName evidence="2">Lysophospholipase</fullName>
    </submittedName>
</protein>
<dbReference type="InterPro" id="IPR051044">
    <property type="entry name" value="MAG_DAG_Lipase"/>
</dbReference>
<dbReference type="InterPro" id="IPR022742">
    <property type="entry name" value="Hydrolase_4"/>
</dbReference>